<dbReference type="EMBL" id="HG994581">
    <property type="protein sequence ID" value="CAF2868150.1"/>
    <property type="molecule type" value="Genomic_DNA"/>
</dbReference>
<feature type="compositionally biased region" description="Polar residues" evidence="4">
    <location>
        <begin position="709"/>
        <end position="732"/>
    </location>
</feature>
<keyword evidence="2" id="KW-0547">Nucleotide-binding</keyword>
<feature type="compositionally biased region" description="Polar residues" evidence="4">
    <location>
        <begin position="685"/>
        <end position="697"/>
    </location>
</feature>
<keyword evidence="6" id="KW-1185">Reference proteome</keyword>
<evidence type="ECO:0000256" key="3">
    <source>
        <dbReference type="ARBA" id="ARBA00022840"/>
    </source>
</evidence>
<dbReference type="Proteomes" id="UP000675881">
    <property type="component" value="Chromosome 2"/>
</dbReference>
<feature type="region of interest" description="Disordered" evidence="4">
    <location>
        <begin position="95"/>
        <end position="114"/>
    </location>
</feature>
<accession>A0A7R8CMN5</accession>
<keyword evidence="1 5" id="KW-0436">Ligase</keyword>
<dbReference type="EC" id="6.-.-.-" evidence="5"/>
<dbReference type="Pfam" id="PF03133">
    <property type="entry name" value="TTL"/>
    <property type="match status" value="1"/>
</dbReference>
<dbReference type="GO" id="GO:0015631">
    <property type="term" value="F:tubulin binding"/>
    <property type="evidence" value="ECO:0007669"/>
    <property type="project" value="TreeGrafter"/>
</dbReference>
<proteinExistence type="predicted"/>
<evidence type="ECO:0000313" key="6">
    <source>
        <dbReference type="Proteomes" id="UP000675881"/>
    </source>
</evidence>
<reference evidence="5" key="1">
    <citation type="submission" date="2021-02" db="EMBL/GenBank/DDBJ databases">
        <authorList>
            <person name="Bekaert M."/>
        </authorList>
    </citation>
    <scope>NUCLEOTIDE SEQUENCE</scope>
    <source>
        <strain evidence="5">IoA-00</strain>
    </source>
</reference>
<dbReference type="SUPFAM" id="SSF56059">
    <property type="entry name" value="Glutathione synthetase ATP-binding domain-like"/>
    <property type="match status" value="1"/>
</dbReference>
<evidence type="ECO:0000256" key="2">
    <source>
        <dbReference type="ARBA" id="ARBA00022741"/>
    </source>
</evidence>
<dbReference type="GO" id="GO:0000226">
    <property type="term" value="P:microtubule cytoskeleton organization"/>
    <property type="evidence" value="ECO:0007669"/>
    <property type="project" value="TreeGrafter"/>
</dbReference>
<keyword evidence="3" id="KW-0067">ATP-binding</keyword>
<dbReference type="InterPro" id="IPR004344">
    <property type="entry name" value="TTL/TTLL_fam"/>
</dbReference>
<feature type="region of interest" description="Disordered" evidence="4">
    <location>
        <begin position="1"/>
        <end position="86"/>
    </location>
</feature>
<feature type="region of interest" description="Disordered" evidence="4">
    <location>
        <begin position="685"/>
        <end position="732"/>
    </location>
</feature>
<dbReference type="GO" id="GO:0036064">
    <property type="term" value="C:ciliary basal body"/>
    <property type="evidence" value="ECO:0007669"/>
    <property type="project" value="TreeGrafter"/>
</dbReference>
<dbReference type="PANTHER" id="PTHR12241:SF162">
    <property type="entry name" value="TUBULIN MONOGLUTAMYLASE TTLL4"/>
    <property type="match status" value="1"/>
</dbReference>
<evidence type="ECO:0000256" key="1">
    <source>
        <dbReference type="ARBA" id="ARBA00022598"/>
    </source>
</evidence>
<dbReference type="GO" id="GO:0070740">
    <property type="term" value="F:tubulin-glutamic acid ligase activity"/>
    <property type="evidence" value="ECO:0007669"/>
    <property type="project" value="TreeGrafter"/>
</dbReference>
<feature type="compositionally biased region" description="Polar residues" evidence="4">
    <location>
        <begin position="74"/>
        <end position="84"/>
    </location>
</feature>
<dbReference type="AlphaFoldDB" id="A0A7R8CMN5"/>
<sequence>MEERPATKRNRPDTMMEEGDKLCSSKRRLADEGTWSSDSDYDDLDAMITPSDLENLTSGNEDDEDEEDDDDDSSIVTTGSNTPSVVGENLESFSLTESEKNNNNEKEQKKRNLGPSFLDEALPLSRSLFPHVPPSIHFYSHNRIPQRPLPLKLRQFLKWKLSNVTPAVIKRIVSNSGFRLLRKNTNCAEWTGTWGNHMKSHLFKSIPRDCAKINHFPGTFTIGRKDRLWKNYHRLKLKFGKEEFSFLPRTFCLPDENKLLRKVWLKRGGKEKWIVKPPALSRGNGIRVVTRWVDIPKCRPLIVQKYISRPHLINATKYDLRIYVLVTSLCPLKIYLFEDGLARFASKKYDADPQTLSDSYMHLTNYSINKNSSSYCLPNEDAEVRQGHKWTLASLWDYFKENGIDHNVVWGRIKDLVIKTFISAEDQMYRRYRTNVSNHYSTYELFGFDVLLDAKLKPWLIEVNISPSLHSASPLDLHIKSALASEVFNIARFHIPPKLAPKTQKAFLAKLGVDDIHSLCFDKRLYVREISKSDKAKQDSILNSVLLDNGILQRETYLESIIEKLTPDDVRLLIRAEDELAQTKKFERIFPTKDTHSYFKFFEIPRYHNLFLDAWENKYSENRQIGIDRLISLCNEKVHLKVPSTISTQKKEPQIVNVSMLKAPTSGENTISNVDSIETLTSSIEPMSTGSDSAIQSENDKSRSPSPVFKTSTINGSNEISENVTNQGVILT</sequence>
<name>A0A7R8CMN5_LEPSM</name>
<dbReference type="PANTHER" id="PTHR12241">
    <property type="entry name" value="TUBULIN POLYGLUTAMYLASE"/>
    <property type="match status" value="1"/>
</dbReference>
<protein>
    <submittedName>
        <fullName evidence="5">TTLL4</fullName>
        <ecNumber evidence="5">6.-.-.-</ecNumber>
    </submittedName>
</protein>
<dbReference type="OrthoDB" id="202825at2759"/>
<dbReference type="Gene3D" id="3.30.470.20">
    <property type="entry name" value="ATP-grasp fold, B domain"/>
    <property type="match status" value="1"/>
</dbReference>
<evidence type="ECO:0000256" key="4">
    <source>
        <dbReference type="SAM" id="MobiDB-lite"/>
    </source>
</evidence>
<gene>
    <name evidence="5" type="ORF">LSAA_6541</name>
</gene>
<feature type="compositionally biased region" description="Basic and acidic residues" evidence="4">
    <location>
        <begin position="97"/>
        <end position="110"/>
    </location>
</feature>
<dbReference type="PROSITE" id="PS51221">
    <property type="entry name" value="TTL"/>
    <property type="match status" value="1"/>
</dbReference>
<evidence type="ECO:0000313" key="5">
    <source>
        <dbReference type="EMBL" id="CAF2868150.1"/>
    </source>
</evidence>
<organism evidence="5 6">
    <name type="scientific">Lepeophtheirus salmonis</name>
    <name type="common">Salmon louse</name>
    <name type="synonym">Caligus salmonis</name>
    <dbReference type="NCBI Taxonomy" id="72036"/>
    <lineage>
        <taxon>Eukaryota</taxon>
        <taxon>Metazoa</taxon>
        <taxon>Ecdysozoa</taxon>
        <taxon>Arthropoda</taxon>
        <taxon>Crustacea</taxon>
        <taxon>Multicrustacea</taxon>
        <taxon>Hexanauplia</taxon>
        <taxon>Copepoda</taxon>
        <taxon>Siphonostomatoida</taxon>
        <taxon>Caligidae</taxon>
        <taxon>Lepeophtheirus</taxon>
    </lineage>
</organism>
<feature type="compositionally biased region" description="Acidic residues" evidence="4">
    <location>
        <begin position="60"/>
        <end position="73"/>
    </location>
</feature>
<feature type="compositionally biased region" description="Basic and acidic residues" evidence="4">
    <location>
        <begin position="1"/>
        <end position="31"/>
    </location>
</feature>
<dbReference type="GO" id="GO:0005524">
    <property type="term" value="F:ATP binding"/>
    <property type="evidence" value="ECO:0007669"/>
    <property type="project" value="UniProtKB-KW"/>
</dbReference>